<organism evidence="1 2">
    <name type="scientific">Parnassius apollo</name>
    <name type="common">Apollo butterfly</name>
    <name type="synonym">Papilio apollo</name>
    <dbReference type="NCBI Taxonomy" id="110799"/>
    <lineage>
        <taxon>Eukaryota</taxon>
        <taxon>Metazoa</taxon>
        <taxon>Ecdysozoa</taxon>
        <taxon>Arthropoda</taxon>
        <taxon>Hexapoda</taxon>
        <taxon>Insecta</taxon>
        <taxon>Pterygota</taxon>
        <taxon>Neoptera</taxon>
        <taxon>Endopterygota</taxon>
        <taxon>Lepidoptera</taxon>
        <taxon>Glossata</taxon>
        <taxon>Ditrysia</taxon>
        <taxon>Papilionoidea</taxon>
        <taxon>Papilionidae</taxon>
        <taxon>Parnassiinae</taxon>
        <taxon>Parnassini</taxon>
        <taxon>Parnassius</taxon>
        <taxon>Parnassius</taxon>
    </lineage>
</organism>
<evidence type="ECO:0000313" key="1">
    <source>
        <dbReference type="EMBL" id="CAG5028138.1"/>
    </source>
</evidence>
<reference evidence="1" key="1">
    <citation type="submission" date="2021-04" db="EMBL/GenBank/DDBJ databases">
        <authorList>
            <person name="Tunstrom K."/>
        </authorList>
    </citation>
    <scope>NUCLEOTIDE SEQUENCE</scope>
</reference>
<gene>
    <name evidence="1" type="ORF">PAPOLLO_LOCUS18974</name>
</gene>
<sequence>MNNKLVETVHAVGAKFCKTRRRRKQKLSDHTLNLMDVRREMKLQSSADLTAYKQLNIQISNVCGRIYATSIQLVLKKRLSGTRAPKLSEICLQEKPAVKAED</sequence>
<proteinExistence type="predicted"/>
<evidence type="ECO:0000313" key="2">
    <source>
        <dbReference type="Proteomes" id="UP000691718"/>
    </source>
</evidence>
<dbReference type="EMBL" id="CAJQZP010001196">
    <property type="protein sequence ID" value="CAG5028138.1"/>
    <property type="molecule type" value="Genomic_DNA"/>
</dbReference>
<keyword evidence="2" id="KW-1185">Reference proteome</keyword>
<dbReference type="AlphaFoldDB" id="A0A8S3XJ94"/>
<dbReference type="Proteomes" id="UP000691718">
    <property type="component" value="Unassembled WGS sequence"/>
</dbReference>
<dbReference type="OrthoDB" id="7434275at2759"/>
<protein>
    <submittedName>
        <fullName evidence="1">(apollo) hypothetical protein</fullName>
    </submittedName>
</protein>
<accession>A0A8S3XJ94</accession>
<comment type="caution">
    <text evidence="1">The sequence shown here is derived from an EMBL/GenBank/DDBJ whole genome shotgun (WGS) entry which is preliminary data.</text>
</comment>
<name>A0A8S3XJ94_PARAO</name>